<sequence length="182" mass="20395">MPKPGKYFSRLPTPEQILGNRWLAWLRPWLKEPKLWHWSRRGVAMGVALGVFFGLLIPVAQIPLSVAAAIVLRANVPTAVASTLVSNPVTFGPIYYGAYRLGVWVTGSKERPKTINLANPQIPVVDEKISAWQRINSLGKPLLVGLSITAVLMGLLTYGTISLVWRWRVWAKRRSRAHRKIP</sequence>
<dbReference type="Proteomes" id="UP000185911">
    <property type="component" value="Unassembled WGS sequence"/>
</dbReference>
<dbReference type="AlphaFoldDB" id="A0A1Q8YHI2"/>
<dbReference type="RefSeq" id="WP_075585809.1">
    <property type="nucleotide sequence ID" value="NZ_MSYM01000008.1"/>
</dbReference>
<keyword evidence="1" id="KW-0472">Membrane</keyword>
<reference evidence="3 4" key="1">
    <citation type="submission" date="2017-01" db="EMBL/GenBank/DDBJ databases">
        <title>Genome sequence of Rhodoferax antarcticus ANT.BR, a psychrophilic purple nonsulfur bacterium from an Antarctic microbial mat.</title>
        <authorList>
            <person name="Baker J."/>
            <person name="Riester C."/>
            <person name="Skinner B."/>
            <person name="Newell A."/>
            <person name="Swingley W."/>
            <person name="Madigan M."/>
            <person name="Jung D."/>
            <person name="Asao M."/>
            <person name="Chen M."/>
            <person name="Loughlin P."/>
            <person name="Pan H."/>
            <person name="Lin S."/>
            <person name="Li N."/>
            <person name="Shaw J."/>
            <person name="Prado M."/>
            <person name="Sherman C."/>
            <person name="Li X."/>
            <person name="Tang J."/>
            <person name="Blankenship R."/>
            <person name="Zhao T."/>
            <person name="Touchman J."/>
            <person name="Sattley M."/>
        </authorList>
    </citation>
    <scope>NUCLEOTIDE SEQUENCE [LARGE SCALE GENOMIC DNA]</scope>
    <source>
        <strain evidence="3 4">ANT.BR</strain>
    </source>
</reference>
<protein>
    <recommendedName>
        <fullName evidence="2">DUF2062 domain-containing protein</fullName>
    </recommendedName>
</protein>
<evidence type="ECO:0000313" key="4">
    <source>
        <dbReference type="Proteomes" id="UP000185911"/>
    </source>
</evidence>
<comment type="caution">
    <text evidence="3">The sequence shown here is derived from an EMBL/GenBank/DDBJ whole genome shotgun (WGS) entry which is preliminary data.</text>
</comment>
<organism evidence="3 4">
    <name type="scientific">Rhodoferax antarcticus ANT.BR</name>
    <dbReference type="NCBI Taxonomy" id="1111071"/>
    <lineage>
        <taxon>Bacteria</taxon>
        <taxon>Pseudomonadati</taxon>
        <taxon>Pseudomonadota</taxon>
        <taxon>Betaproteobacteria</taxon>
        <taxon>Burkholderiales</taxon>
        <taxon>Comamonadaceae</taxon>
        <taxon>Rhodoferax</taxon>
    </lineage>
</organism>
<name>A0A1Q8YHI2_9BURK</name>
<keyword evidence="4" id="KW-1185">Reference proteome</keyword>
<feature type="transmembrane region" description="Helical" evidence="1">
    <location>
        <begin position="142"/>
        <end position="165"/>
    </location>
</feature>
<feature type="transmembrane region" description="Helical" evidence="1">
    <location>
        <begin position="43"/>
        <end position="72"/>
    </location>
</feature>
<evidence type="ECO:0000259" key="2">
    <source>
        <dbReference type="Pfam" id="PF09835"/>
    </source>
</evidence>
<evidence type="ECO:0000256" key="1">
    <source>
        <dbReference type="SAM" id="Phobius"/>
    </source>
</evidence>
<dbReference type="STRING" id="81479.RA876_01350"/>
<proteinExistence type="predicted"/>
<dbReference type="InterPro" id="IPR018639">
    <property type="entry name" value="DUF2062"/>
</dbReference>
<dbReference type="PANTHER" id="PTHR40547:SF1">
    <property type="entry name" value="SLL0298 PROTEIN"/>
    <property type="match status" value="1"/>
</dbReference>
<keyword evidence="1" id="KW-1133">Transmembrane helix</keyword>
<evidence type="ECO:0000313" key="3">
    <source>
        <dbReference type="EMBL" id="OLP07514.1"/>
    </source>
</evidence>
<gene>
    <name evidence="3" type="ORF">BLL52_1344</name>
</gene>
<accession>A0A1Q8YHI2</accession>
<dbReference type="EMBL" id="MSYM01000008">
    <property type="protein sequence ID" value="OLP07514.1"/>
    <property type="molecule type" value="Genomic_DNA"/>
</dbReference>
<keyword evidence="1" id="KW-0812">Transmembrane</keyword>
<dbReference type="Pfam" id="PF09835">
    <property type="entry name" value="DUF2062"/>
    <property type="match status" value="1"/>
</dbReference>
<feature type="domain" description="DUF2062" evidence="2">
    <location>
        <begin position="24"/>
        <end position="173"/>
    </location>
</feature>
<dbReference type="PANTHER" id="PTHR40547">
    <property type="entry name" value="SLL0298 PROTEIN"/>
    <property type="match status" value="1"/>
</dbReference>